<dbReference type="Proteomes" id="UP000017819">
    <property type="component" value="Unassembled WGS sequence"/>
</dbReference>
<keyword evidence="3" id="KW-1185">Reference proteome</keyword>
<sequence length="60" mass="6374">MQLRQNTGGLRPPLLRLLFGKARSPRAHGDAGQAGGPEGFDGQGVAPMSRRVRPHRGDDG</sequence>
<gene>
    <name evidence="2" type="ORF">N177_2229</name>
</gene>
<feature type="compositionally biased region" description="Low complexity" evidence="1">
    <location>
        <begin position="8"/>
        <end position="18"/>
    </location>
</feature>
<dbReference type="AlphaFoldDB" id="V4RFJ2"/>
<evidence type="ECO:0000313" key="2">
    <source>
        <dbReference type="EMBL" id="ESR24906.1"/>
    </source>
</evidence>
<organism evidence="2 3">
    <name type="scientific">Lutibaculum baratangense AMV1</name>
    <dbReference type="NCBI Taxonomy" id="631454"/>
    <lineage>
        <taxon>Bacteria</taxon>
        <taxon>Pseudomonadati</taxon>
        <taxon>Pseudomonadota</taxon>
        <taxon>Alphaproteobacteria</taxon>
        <taxon>Hyphomicrobiales</taxon>
        <taxon>Tepidamorphaceae</taxon>
        <taxon>Lutibaculum</taxon>
    </lineage>
</organism>
<feature type="region of interest" description="Disordered" evidence="1">
    <location>
        <begin position="1"/>
        <end position="60"/>
    </location>
</feature>
<accession>V4RFJ2</accession>
<name>V4RFJ2_9HYPH</name>
<reference evidence="2 3" key="1">
    <citation type="journal article" date="2014" name="Genome Announc.">
        <title>Draft Genome Sequence of Lutibaculum baratangense Strain AMV1T, Isolated from a Mud Volcano in Andamans, India.</title>
        <authorList>
            <person name="Singh A."/>
            <person name="Sreenivas A."/>
            <person name="Sathyanarayana Reddy G."/>
            <person name="Pinnaka A.K."/>
            <person name="Shivaji S."/>
        </authorList>
    </citation>
    <scope>NUCLEOTIDE SEQUENCE [LARGE SCALE GENOMIC DNA]</scope>
    <source>
        <strain evidence="2 3">AMV1</strain>
    </source>
</reference>
<protein>
    <submittedName>
        <fullName evidence="2">Uncharacterized protein</fullName>
    </submittedName>
</protein>
<dbReference type="STRING" id="631454.N177_2229"/>
<dbReference type="EMBL" id="AWXZ01000029">
    <property type="protein sequence ID" value="ESR24906.1"/>
    <property type="molecule type" value="Genomic_DNA"/>
</dbReference>
<comment type="caution">
    <text evidence="2">The sequence shown here is derived from an EMBL/GenBank/DDBJ whole genome shotgun (WGS) entry which is preliminary data.</text>
</comment>
<proteinExistence type="predicted"/>
<evidence type="ECO:0000256" key="1">
    <source>
        <dbReference type="SAM" id="MobiDB-lite"/>
    </source>
</evidence>
<evidence type="ECO:0000313" key="3">
    <source>
        <dbReference type="Proteomes" id="UP000017819"/>
    </source>
</evidence>
<feature type="compositionally biased region" description="Gly residues" evidence="1">
    <location>
        <begin position="32"/>
        <end position="42"/>
    </location>
</feature>